<protein>
    <submittedName>
        <fullName evidence="6">Tetraspanin-15</fullName>
    </submittedName>
</protein>
<evidence type="ECO:0000256" key="5">
    <source>
        <dbReference type="SAM" id="Phobius"/>
    </source>
</evidence>
<dbReference type="Gene3D" id="1.10.1450.10">
    <property type="entry name" value="Tetraspanin"/>
    <property type="match status" value="1"/>
</dbReference>
<dbReference type="STRING" id="10195.A0A3M7RTY5"/>
<keyword evidence="3 5" id="KW-1133">Transmembrane helix</keyword>
<proteinExistence type="predicted"/>
<dbReference type="PANTHER" id="PTHR19282">
    <property type="entry name" value="TETRASPANIN"/>
    <property type="match status" value="1"/>
</dbReference>
<dbReference type="InterPro" id="IPR008952">
    <property type="entry name" value="Tetraspanin_EC2_sf"/>
</dbReference>
<feature type="transmembrane region" description="Helical" evidence="5">
    <location>
        <begin position="240"/>
        <end position="260"/>
    </location>
</feature>
<evidence type="ECO:0000256" key="1">
    <source>
        <dbReference type="ARBA" id="ARBA00004141"/>
    </source>
</evidence>
<organism evidence="6 7">
    <name type="scientific">Brachionus plicatilis</name>
    <name type="common">Marine rotifer</name>
    <name type="synonym">Brachionus muelleri</name>
    <dbReference type="NCBI Taxonomy" id="10195"/>
    <lineage>
        <taxon>Eukaryota</taxon>
        <taxon>Metazoa</taxon>
        <taxon>Spiralia</taxon>
        <taxon>Gnathifera</taxon>
        <taxon>Rotifera</taxon>
        <taxon>Eurotatoria</taxon>
        <taxon>Monogononta</taxon>
        <taxon>Pseudotrocha</taxon>
        <taxon>Ploima</taxon>
        <taxon>Brachionidae</taxon>
        <taxon>Brachionus</taxon>
    </lineage>
</organism>
<gene>
    <name evidence="6" type="ORF">BpHYR1_016476</name>
</gene>
<name>A0A3M7RTY5_BRAPC</name>
<evidence type="ECO:0000313" key="6">
    <source>
        <dbReference type="EMBL" id="RNA27026.1"/>
    </source>
</evidence>
<accession>A0A3M7RTY5</accession>
<dbReference type="Proteomes" id="UP000276133">
    <property type="component" value="Unassembled WGS sequence"/>
</dbReference>
<feature type="transmembrane region" description="Helical" evidence="5">
    <location>
        <begin position="58"/>
        <end position="82"/>
    </location>
</feature>
<evidence type="ECO:0000256" key="3">
    <source>
        <dbReference type="ARBA" id="ARBA00022989"/>
    </source>
</evidence>
<dbReference type="SUPFAM" id="SSF48652">
    <property type="entry name" value="Tetraspanin"/>
    <property type="match status" value="1"/>
</dbReference>
<reference evidence="6 7" key="1">
    <citation type="journal article" date="2018" name="Sci. Rep.">
        <title>Genomic signatures of local adaptation to the degree of environmental predictability in rotifers.</title>
        <authorList>
            <person name="Franch-Gras L."/>
            <person name="Hahn C."/>
            <person name="Garcia-Roger E.M."/>
            <person name="Carmona M.J."/>
            <person name="Serra M."/>
            <person name="Gomez A."/>
        </authorList>
    </citation>
    <scope>NUCLEOTIDE SEQUENCE [LARGE SCALE GENOMIC DNA]</scope>
    <source>
        <strain evidence="6">HYR1</strain>
    </source>
</reference>
<feature type="transmembrane region" description="Helical" evidence="5">
    <location>
        <begin position="24"/>
        <end position="46"/>
    </location>
</feature>
<dbReference type="OrthoDB" id="2014092at2759"/>
<comment type="caution">
    <text evidence="6">The sequence shown here is derived from an EMBL/GenBank/DDBJ whole genome shotgun (WGS) entry which is preliminary data.</text>
</comment>
<dbReference type="InterPro" id="IPR018499">
    <property type="entry name" value="Tetraspanin/Peripherin"/>
</dbReference>
<dbReference type="GO" id="GO:0016020">
    <property type="term" value="C:membrane"/>
    <property type="evidence" value="ECO:0007669"/>
    <property type="project" value="UniProtKB-SubCell"/>
</dbReference>
<dbReference type="AlphaFoldDB" id="A0A3M7RTY5"/>
<evidence type="ECO:0000256" key="4">
    <source>
        <dbReference type="ARBA" id="ARBA00023136"/>
    </source>
</evidence>
<keyword evidence="4 5" id="KW-0472">Membrane</keyword>
<sequence>MLCKYFRLPKNCTEFFYRLIRASLYAFTFILCIFGVCLVFFSFWYIYEGQNYHLDNSIKFSVFTASFVIGFVLFCLSACGLLGVLNEKTLLAKIFLIGIVLLMIIELNLVFLIYSYKKEIMNHANSIFRKFLLEYADDDDVRTLVDTIQSDLKCCGISSPNDWEINPYYNCSSISTLACSVPASCCYNYSPEHDKFNMFCGVGIRRNETVNQMYRTIHITGCKYSIYAFLDYKHKLTSSILSGILVPQLVGVLLIASYILTLRFLIQYESVDADQCECEEESYVVKFERSKDDIPVHNLFSLSMSGKNEFLNKETYSYINRVFENDQSSICPDSVAFTAIDNSKIRY</sequence>
<keyword evidence="7" id="KW-1185">Reference proteome</keyword>
<dbReference type="PRINTS" id="PR00259">
    <property type="entry name" value="TMFOUR"/>
</dbReference>
<keyword evidence="2 5" id="KW-0812">Transmembrane</keyword>
<dbReference type="EMBL" id="REGN01002613">
    <property type="protein sequence ID" value="RNA27026.1"/>
    <property type="molecule type" value="Genomic_DNA"/>
</dbReference>
<evidence type="ECO:0000313" key="7">
    <source>
        <dbReference type="Proteomes" id="UP000276133"/>
    </source>
</evidence>
<feature type="transmembrane region" description="Helical" evidence="5">
    <location>
        <begin position="94"/>
        <end position="116"/>
    </location>
</feature>
<dbReference type="Pfam" id="PF00335">
    <property type="entry name" value="Tetraspanin"/>
    <property type="match status" value="1"/>
</dbReference>
<comment type="subcellular location">
    <subcellularLocation>
        <location evidence="1">Membrane</location>
        <topology evidence="1">Multi-pass membrane protein</topology>
    </subcellularLocation>
</comment>
<evidence type="ECO:0000256" key="2">
    <source>
        <dbReference type="ARBA" id="ARBA00022692"/>
    </source>
</evidence>